<dbReference type="RefSeq" id="WP_136081165.1">
    <property type="nucleotide sequence ID" value="NZ_CAAHFG010000002.1"/>
</dbReference>
<dbReference type="Gene3D" id="2.60.40.10">
    <property type="entry name" value="Immunoglobulins"/>
    <property type="match status" value="3"/>
</dbReference>
<dbReference type="AlphaFoldDB" id="A0A6C2U6R1"/>
<feature type="chain" id="PRO_5025634455" evidence="5">
    <location>
        <begin position="25"/>
        <end position="1002"/>
    </location>
</feature>
<feature type="signal peptide" evidence="5">
    <location>
        <begin position="1"/>
        <end position="24"/>
    </location>
</feature>
<keyword evidence="2" id="KW-0378">Hydrolase</keyword>
<dbReference type="PRINTS" id="PR00132">
    <property type="entry name" value="GLHYDRLASE2"/>
</dbReference>
<dbReference type="Proteomes" id="UP000366872">
    <property type="component" value="Unassembled WGS sequence"/>
</dbReference>
<dbReference type="Pfam" id="PF02836">
    <property type="entry name" value="Glyco_hydro_2_C"/>
    <property type="match status" value="1"/>
</dbReference>
<feature type="domain" description="Glycoside hydrolase family 2 catalytic" evidence="7">
    <location>
        <begin position="306"/>
        <end position="449"/>
    </location>
</feature>
<dbReference type="InterPro" id="IPR051913">
    <property type="entry name" value="GH2_Domain-Containing"/>
</dbReference>
<dbReference type="InterPro" id="IPR008964">
    <property type="entry name" value="Invasin/intimin_cell_adhesion"/>
</dbReference>
<dbReference type="InterPro" id="IPR013783">
    <property type="entry name" value="Ig-like_fold"/>
</dbReference>
<evidence type="ECO:0000259" key="9">
    <source>
        <dbReference type="Pfam" id="PF16355"/>
    </source>
</evidence>
<evidence type="ECO:0000256" key="2">
    <source>
        <dbReference type="ARBA" id="ARBA00022801"/>
    </source>
</evidence>
<dbReference type="InterPro" id="IPR006102">
    <property type="entry name" value="Ig-like_GH2"/>
</dbReference>
<dbReference type="Pfam" id="PF00703">
    <property type="entry name" value="Glyco_hydro_2"/>
    <property type="match status" value="1"/>
</dbReference>
<keyword evidence="3" id="KW-0326">Glycosidase</keyword>
<dbReference type="Gene3D" id="3.20.20.80">
    <property type="entry name" value="Glycosidases"/>
    <property type="match status" value="1"/>
</dbReference>
<keyword evidence="5" id="KW-0732">Signal</keyword>
<feature type="domain" description="Glycosyl hydrolases family 2 sugar binding" evidence="8">
    <location>
        <begin position="92"/>
        <end position="172"/>
    </location>
</feature>
<organism evidence="11 12">
    <name type="scientific">Pontiella desulfatans</name>
    <dbReference type="NCBI Taxonomy" id="2750659"/>
    <lineage>
        <taxon>Bacteria</taxon>
        <taxon>Pseudomonadati</taxon>
        <taxon>Kiritimatiellota</taxon>
        <taxon>Kiritimatiellia</taxon>
        <taxon>Kiritimatiellales</taxon>
        <taxon>Pontiellaceae</taxon>
        <taxon>Pontiella</taxon>
    </lineage>
</organism>
<protein>
    <submittedName>
        <fullName evidence="11">Beta-galactosidase BoGH2A</fullName>
    </submittedName>
</protein>
<evidence type="ECO:0000313" key="12">
    <source>
        <dbReference type="Proteomes" id="UP000366872"/>
    </source>
</evidence>
<gene>
    <name evidence="11" type="ORF">PDESU_04200</name>
</gene>
<dbReference type="PANTHER" id="PTHR42732">
    <property type="entry name" value="BETA-GALACTOSIDASE"/>
    <property type="match status" value="1"/>
</dbReference>
<keyword evidence="12" id="KW-1185">Reference proteome</keyword>
<dbReference type="InterPro" id="IPR032311">
    <property type="entry name" value="DUF4982"/>
</dbReference>
<evidence type="ECO:0000256" key="3">
    <source>
        <dbReference type="ARBA" id="ARBA00023295"/>
    </source>
</evidence>
<feature type="compositionally biased region" description="Polar residues" evidence="4">
    <location>
        <begin position="872"/>
        <end position="888"/>
    </location>
</feature>
<feature type="domain" description="DUF4982" evidence="9">
    <location>
        <begin position="628"/>
        <end position="682"/>
    </location>
</feature>
<accession>A0A6C2U6R1</accession>
<evidence type="ECO:0000259" key="6">
    <source>
        <dbReference type="Pfam" id="PF00703"/>
    </source>
</evidence>
<sequence length="1002" mass="111504">MGRKFKAWGVGLLAAACAPLLASAAPPATGVPQTEKLVFGWTFSRSGSDLASEPGFDDSGWETVRIPHDWSILGPYEKTNPSGGQGGYLPTGLGWYRKTFQLDEVDPAKQYLLLFDASFMNTEVWVNGNKVGERPYGYISFYIDISQELNSGRNTLAVRVDNQQAPNARWYPGCGLYGDVTLISKNKINFDQWGVFVTTPSITAGQATVAVEATLNNGTAKAHKATVESIVLDRAGKQVASTKQAVLLAANGPSVATLGLRIETPELWSPESSALYTLVSSIKIGSKTIDTNQTRFGIRSLRFDPDEGFFLNGKSTKLKGVCEHSDAGLVGSAIPEKVLRRRLRILKEMGCNAIRVSHNPRRPIFYDLCDEMGIMVMDELFDGWGAKSKHDYGRHHFKEWWKTDVKDWVRRDRNHPAVIMYSIGNETGIKDTHNISAEVKKYDTTRPTTGGSLFYGVDVAGFNAPGGTPGILEKFHEENPEKAVVLTEVPHTLQTRGFYRTLTWWRNRSIMVNPFTAYGDKQIFFDGHERYSSSYDNCGVRITARTCWKRTKETPWIMGEFRWTGFDYLGEASFGGGSWPARIWNFGIIDLCGFPKDHYFFYQSQWTDEPMVHLLPHWTHPGMEGVGIPVVAYSNCEEVELFLNGKPLGKKPPRDLLDIVWKVPYEAGTLKAVGYRGGKAVAEKIFKTAGAPTTIEFAADNTNMAADRFDISHLTTTIKDANGNFVPWACNRIDYQIDGPVELLGFDNGDPLDVTTHRETHRKTFNGLSLGIFQSTDQDGAIEVSGAGILGRTLFPESTTVAIEMNRIALRGDLDDARFDITYSVNGSKAVRYTAPFELNETATIKAIIAKNGKPFLTTESTFTKGPLPRITSPNFDTEGSDDPQTFNGPKDKEVVGKWRLTAIQRGKGEVKKVAPRTFDFDGSGSVFTLDGTERNLYGYWWYDYPDDVFENPDDAGVGKLFMYVTDQMCVMKLDSQEAETMSIASRFSTWYFERGKSSGNE</sequence>
<feature type="region of interest" description="Disordered" evidence="4">
    <location>
        <begin position="863"/>
        <end position="891"/>
    </location>
</feature>
<dbReference type="PANTHER" id="PTHR42732:SF1">
    <property type="entry name" value="BETA-MANNOSIDASE"/>
    <property type="match status" value="1"/>
</dbReference>
<feature type="domain" description="Glycoside hydrolase family 2" evidence="10">
    <location>
        <begin position="695"/>
        <end position="785"/>
    </location>
</feature>
<dbReference type="Pfam" id="PF02837">
    <property type="entry name" value="Glyco_hydro_2_N"/>
    <property type="match status" value="1"/>
</dbReference>
<evidence type="ECO:0000256" key="4">
    <source>
        <dbReference type="SAM" id="MobiDB-lite"/>
    </source>
</evidence>
<evidence type="ECO:0000259" key="10">
    <source>
        <dbReference type="Pfam" id="PF18565"/>
    </source>
</evidence>
<dbReference type="GO" id="GO:0005975">
    <property type="term" value="P:carbohydrate metabolic process"/>
    <property type="evidence" value="ECO:0007669"/>
    <property type="project" value="InterPro"/>
</dbReference>
<dbReference type="InterPro" id="IPR006103">
    <property type="entry name" value="Glyco_hydro_2_cat"/>
</dbReference>
<dbReference type="InterPro" id="IPR006104">
    <property type="entry name" value="Glyco_hydro_2_N"/>
</dbReference>
<evidence type="ECO:0000313" key="11">
    <source>
        <dbReference type="EMBL" id="VGO15615.1"/>
    </source>
</evidence>
<dbReference type="SUPFAM" id="SSF49373">
    <property type="entry name" value="Invasin/intimin cell-adhesion fragments"/>
    <property type="match status" value="1"/>
</dbReference>
<evidence type="ECO:0000259" key="8">
    <source>
        <dbReference type="Pfam" id="PF02837"/>
    </source>
</evidence>
<dbReference type="InterPro" id="IPR006101">
    <property type="entry name" value="Glyco_hydro_2"/>
</dbReference>
<evidence type="ECO:0000259" key="7">
    <source>
        <dbReference type="Pfam" id="PF02836"/>
    </source>
</evidence>
<evidence type="ECO:0000256" key="5">
    <source>
        <dbReference type="SAM" id="SignalP"/>
    </source>
</evidence>
<dbReference type="InterPro" id="IPR017853">
    <property type="entry name" value="GH"/>
</dbReference>
<dbReference type="GO" id="GO:0004553">
    <property type="term" value="F:hydrolase activity, hydrolyzing O-glycosyl compounds"/>
    <property type="evidence" value="ECO:0007669"/>
    <property type="project" value="InterPro"/>
</dbReference>
<proteinExistence type="inferred from homology"/>
<name>A0A6C2U6R1_PONDE</name>
<dbReference type="InterPro" id="IPR040605">
    <property type="entry name" value="Glyco_hydro2_dom5"/>
</dbReference>
<dbReference type="PROSITE" id="PS51257">
    <property type="entry name" value="PROKAR_LIPOPROTEIN"/>
    <property type="match status" value="1"/>
</dbReference>
<dbReference type="SUPFAM" id="SSF51445">
    <property type="entry name" value="(Trans)glycosidases"/>
    <property type="match status" value="1"/>
</dbReference>
<dbReference type="Pfam" id="PF18565">
    <property type="entry name" value="Glyco_hydro2_C5"/>
    <property type="match status" value="1"/>
</dbReference>
<dbReference type="EMBL" id="CAAHFG010000002">
    <property type="protein sequence ID" value="VGO15615.1"/>
    <property type="molecule type" value="Genomic_DNA"/>
</dbReference>
<dbReference type="Gene3D" id="2.60.120.260">
    <property type="entry name" value="Galactose-binding domain-like"/>
    <property type="match status" value="1"/>
</dbReference>
<feature type="domain" description="Glycoside hydrolase family 2 immunoglobulin-like beta-sandwich" evidence="6">
    <location>
        <begin position="196"/>
        <end position="299"/>
    </location>
</feature>
<comment type="similarity">
    <text evidence="1">Belongs to the glycosyl hydrolase 2 family.</text>
</comment>
<dbReference type="InterPro" id="IPR008979">
    <property type="entry name" value="Galactose-bd-like_sf"/>
</dbReference>
<dbReference type="SUPFAM" id="SSF49303">
    <property type="entry name" value="beta-Galactosidase/glucuronidase domain"/>
    <property type="match status" value="1"/>
</dbReference>
<dbReference type="Pfam" id="PF16355">
    <property type="entry name" value="DUF4982"/>
    <property type="match status" value="1"/>
</dbReference>
<reference evidence="11 12" key="1">
    <citation type="submission" date="2019-04" db="EMBL/GenBank/DDBJ databases">
        <authorList>
            <person name="Van Vliet M D."/>
        </authorList>
    </citation>
    <scope>NUCLEOTIDE SEQUENCE [LARGE SCALE GENOMIC DNA]</scope>
    <source>
        <strain evidence="11 12">F1</strain>
    </source>
</reference>
<evidence type="ECO:0000256" key="1">
    <source>
        <dbReference type="ARBA" id="ARBA00007401"/>
    </source>
</evidence>
<dbReference type="SUPFAM" id="SSF49785">
    <property type="entry name" value="Galactose-binding domain-like"/>
    <property type="match status" value="1"/>
</dbReference>
<dbReference type="InterPro" id="IPR036156">
    <property type="entry name" value="Beta-gal/glucu_dom_sf"/>
</dbReference>